<evidence type="ECO:0000313" key="1">
    <source>
        <dbReference type="EMBL" id="QJA72727.1"/>
    </source>
</evidence>
<organism evidence="2">
    <name type="scientific">viral metagenome</name>
    <dbReference type="NCBI Taxonomy" id="1070528"/>
    <lineage>
        <taxon>unclassified sequences</taxon>
        <taxon>metagenomes</taxon>
        <taxon>organismal metagenomes</taxon>
    </lineage>
</organism>
<gene>
    <name evidence="1" type="ORF">MM415A02628_0014</name>
    <name evidence="2" type="ORF">MM415B03017_0001</name>
</gene>
<name>A0A6M3KZ89_9ZZZZ</name>
<dbReference type="EMBL" id="MT141973">
    <property type="protein sequence ID" value="QJA72727.1"/>
    <property type="molecule type" value="Genomic_DNA"/>
</dbReference>
<sequence length="74" mass="8421">MITNKDSNIEISAIDELVKSGQIKDKYQVANLKLMSLILKMLMSMRTNQTLIMDKQGVKKVEPLKRDPNASQDK</sequence>
<dbReference type="AlphaFoldDB" id="A0A6M3KZ89"/>
<evidence type="ECO:0000313" key="2">
    <source>
        <dbReference type="EMBL" id="QJA87330.1"/>
    </source>
</evidence>
<proteinExistence type="predicted"/>
<dbReference type="EMBL" id="MT142698">
    <property type="protein sequence ID" value="QJA87330.1"/>
    <property type="molecule type" value="Genomic_DNA"/>
</dbReference>
<reference evidence="2" key="1">
    <citation type="submission" date="2020-03" db="EMBL/GenBank/DDBJ databases">
        <title>The deep terrestrial virosphere.</title>
        <authorList>
            <person name="Holmfeldt K."/>
            <person name="Nilsson E."/>
            <person name="Simone D."/>
            <person name="Lopez-Fernandez M."/>
            <person name="Wu X."/>
            <person name="de Brujin I."/>
            <person name="Lundin D."/>
            <person name="Andersson A."/>
            <person name="Bertilsson S."/>
            <person name="Dopson M."/>
        </authorList>
    </citation>
    <scope>NUCLEOTIDE SEQUENCE</scope>
    <source>
        <strain evidence="1">MM415A02628</strain>
        <strain evidence="2">MM415B03017</strain>
    </source>
</reference>
<protein>
    <submittedName>
        <fullName evidence="2">Uncharacterized protein</fullName>
    </submittedName>
</protein>
<accession>A0A6M3KZ89</accession>